<name>A0A7E4V4A0_PANRE</name>
<dbReference type="Gene3D" id="3.30.710.10">
    <property type="entry name" value="Potassium Channel Kv1.1, Chain A"/>
    <property type="match status" value="1"/>
</dbReference>
<protein>
    <submittedName>
        <fullName evidence="3">BTB domain-containing protein</fullName>
    </submittedName>
</protein>
<dbReference type="AlphaFoldDB" id="A0A7E4V4A0"/>
<dbReference type="GO" id="GO:0008344">
    <property type="term" value="P:adult locomotory behavior"/>
    <property type="evidence" value="ECO:0007669"/>
    <property type="project" value="TreeGrafter"/>
</dbReference>
<evidence type="ECO:0000259" key="1">
    <source>
        <dbReference type="PROSITE" id="PS50097"/>
    </source>
</evidence>
<evidence type="ECO:0000313" key="3">
    <source>
        <dbReference type="WBParaSite" id="Pan_g15894.t1"/>
    </source>
</evidence>
<dbReference type="PANTHER" id="PTHR46306">
    <property type="entry name" value="BTB/POZ DOMAIN-CONTAINING PROTEIN 9"/>
    <property type="match status" value="1"/>
</dbReference>
<dbReference type="InterPro" id="IPR000421">
    <property type="entry name" value="FA58C"/>
</dbReference>
<dbReference type="GO" id="GO:0005737">
    <property type="term" value="C:cytoplasm"/>
    <property type="evidence" value="ECO:0007669"/>
    <property type="project" value="TreeGrafter"/>
</dbReference>
<dbReference type="Gene3D" id="2.60.120.260">
    <property type="entry name" value="Galactose-binding domain-like"/>
    <property type="match status" value="2"/>
</dbReference>
<dbReference type="SUPFAM" id="SSF54695">
    <property type="entry name" value="POZ domain"/>
    <property type="match status" value="1"/>
</dbReference>
<dbReference type="WBParaSite" id="Pan_g15894.t1">
    <property type="protein sequence ID" value="Pan_g15894.t1"/>
    <property type="gene ID" value="Pan_g15894"/>
</dbReference>
<dbReference type="SMART" id="SM00875">
    <property type="entry name" value="BACK"/>
    <property type="match status" value="1"/>
</dbReference>
<dbReference type="Pfam" id="PF07707">
    <property type="entry name" value="BACK"/>
    <property type="match status" value="1"/>
</dbReference>
<reference evidence="3" key="2">
    <citation type="submission" date="2020-10" db="UniProtKB">
        <authorList>
            <consortium name="WormBaseParasite"/>
        </authorList>
    </citation>
    <scope>IDENTIFICATION</scope>
</reference>
<feature type="domain" description="BTB" evidence="1">
    <location>
        <begin position="33"/>
        <end position="100"/>
    </location>
</feature>
<proteinExistence type="predicted"/>
<dbReference type="Pfam" id="PF00651">
    <property type="entry name" value="BTB"/>
    <property type="match status" value="1"/>
</dbReference>
<evidence type="ECO:0000313" key="2">
    <source>
        <dbReference type="Proteomes" id="UP000492821"/>
    </source>
</evidence>
<dbReference type="Pfam" id="PF00754">
    <property type="entry name" value="F5_F8_type_C"/>
    <property type="match status" value="1"/>
</dbReference>
<dbReference type="InterPro" id="IPR000210">
    <property type="entry name" value="BTB/POZ_dom"/>
</dbReference>
<dbReference type="InterPro" id="IPR008979">
    <property type="entry name" value="Galactose-bd-like_sf"/>
</dbReference>
<dbReference type="GO" id="GO:0048512">
    <property type="term" value="P:circadian behavior"/>
    <property type="evidence" value="ECO:0007669"/>
    <property type="project" value="TreeGrafter"/>
</dbReference>
<dbReference type="Proteomes" id="UP000492821">
    <property type="component" value="Unassembled WGS sequence"/>
</dbReference>
<dbReference type="PANTHER" id="PTHR46306:SF1">
    <property type="entry name" value="BTB_POZ DOMAIN-CONTAINING PROTEIN 9"/>
    <property type="match status" value="1"/>
</dbReference>
<sequence length="514" mass="57730">MESMLSRQPTTIATGIYGLVDQIGALYLSEEMSDVTIVVEGVKLPAHRLILAQRCDYFKTMFNSGLIESTSNRIEVHETSVDVFKCVLKWIYTGSVEILSVEHAFEVLHLAHMYQITELVEKTANYLKGHLTIDNVFSILNIAVLLSLDELKTASTALAAANSIEIYRHNGFHKLSSDALIEMLQSASAPEIDVFTAVVIWMKMNQEKSADFVEVLKCTPLSAFSPDELAIVPNELVDSDVLHDIALEQRRKKNIPEYQQINENVAIPRHGVKVISGGNPTFFTTGMGILKHPVGSDEGIVIDLGRHFRLNLLRMQLVETGGKSASYWVLVSTDNVNYTRVIDHLEYTCRSLQNLYFEPRLVRYIRICGTASSGLFEISRFEAFCTNEKFVIDPETTLQIPTDNVALAQRGAIVINGTSHPENAIINGTLQGFTSNGFNDGIIVQLPQPYLIDCIRLLLWDSHSRVYSYKLEVSTNLETWTPIHKEARVANWREINFPRQPVVFIKIIVKIVTS</sequence>
<dbReference type="InterPro" id="IPR011333">
    <property type="entry name" value="SKP1/BTB/POZ_sf"/>
</dbReference>
<dbReference type="PROSITE" id="PS50097">
    <property type="entry name" value="BTB"/>
    <property type="match status" value="1"/>
</dbReference>
<dbReference type="InterPro" id="IPR011705">
    <property type="entry name" value="BACK"/>
</dbReference>
<dbReference type="SUPFAM" id="SSF49785">
    <property type="entry name" value="Galactose-binding domain-like"/>
    <property type="match status" value="2"/>
</dbReference>
<dbReference type="SMART" id="SM00225">
    <property type="entry name" value="BTB"/>
    <property type="match status" value="1"/>
</dbReference>
<dbReference type="InterPro" id="IPR052407">
    <property type="entry name" value="BTB_POZ_domain_cont_9"/>
</dbReference>
<organism evidence="2 3">
    <name type="scientific">Panagrellus redivivus</name>
    <name type="common">Microworm</name>
    <dbReference type="NCBI Taxonomy" id="6233"/>
    <lineage>
        <taxon>Eukaryota</taxon>
        <taxon>Metazoa</taxon>
        <taxon>Ecdysozoa</taxon>
        <taxon>Nematoda</taxon>
        <taxon>Chromadorea</taxon>
        <taxon>Rhabditida</taxon>
        <taxon>Tylenchina</taxon>
        <taxon>Panagrolaimomorpha</taxon>
        <taxon>Panagrolaimoidea</taxon>
        <taxon>Panagrolaimidae</taxon>
        <taxon>Panagrellus</taxon>
    </lineage>
</organism>
<reference evidence="2" key="1">
    <citation type="journal article" date="2013" name="Genetics">
        <title>The draft genome and transcriptome of Panagrellus redivivus are shaped by the harsh demands of a free-living lifestyle.</title>
        <authorList>
            <person name="Srinivasan J."/>
            <person name="Dillman A.R."/>
            <person name="Macchietto M.G."/>
            <person name="Heikkinen L."/>
            <person name="Lakso M."/>
            <person name="Fracchia K.M."/>
            <person name="Antoshechkin I."/>
            <person name="Mortazavi A."/>
            <person name="Wong G."/>
            <person name="Sternberg P.W."/>
        </authorList>
    </citation>
    <scope>NUCLEOTIDE SEQUENCE [LARGE SCALE GENOMIC DNA]</scope>
    <source>
        <strain evidence="2">MT8872</strain>
    </source>
</reference>
<keyword evidence="2" id="KW-1185">Reference proteome</keyword>
<accession>A0A7E4V4A0</accession>
<dbReference type="GO" id="GO:0050804">
    <property type="term" value="P:modulation of chemical synaptic transmission"/>
    <property type="evidence" value="ECO:0007669"/>
    <property type="project" value="TreeGrafter"/>
</dbReference>
<dbReference type="Gene3D" id="1.25.40.420">
    <property type="match status" value="1"/>
</dbReference>